<dbReference type="InterPro" id="IPR005176">
    <property type="entry name" value="PONY_dom"/>
</dbReference>
<dbReference type="GO" id="GO:0000151">
    <property type="term" value="C:ubiquitin ligase complex"/>
    <property type="evidence" value="ECO:0007669"/>
    <property type="project" value="TreeGrafter"/>
</dbReference>
<dbReference type="EMBL" id="JAGRRH010000022">
    <property type="protein sequence ID" value="KAG7345168.1"/>
    <property type="molecule type" value="Genomic_DNA"/>
</dbReference>
<feature type="region of interest" description="Disordered" evidence="2">
    <location>
        <begin position="1"/>
        <end position="26"/>
    </location>
</feature>
<dbReference type="PANTHER" id="PTHR12281:SF31">
    <property type="entry name" value="DCN1-LIKE PROTEIN 3"/>
    <property type="match status" value="1"/>
</dbReference>
<name>A0A9K3KLV2_9STRA</name>
<sequence length="226" mass="25948">MWTSSGGSSASSKTAKRKSSSTAGSAFNEKAAEKMFEEFAEEDDPTVMGMDGIIKLCEHVDLDPFEDKRVLVLLWKLGSKEKPSQITKEEFLTGCYNLHVDTIGKFQSLIPSLDTGFLDEMEFKDFYKFCFQFNRQGTHRTLDKELVVALMKMVLTGRIPDDRLESFCTFVETQEAYTRITLDQWTSFLDFCFAVPDLSQYDESSSAWPVLIDEYVEYMEELQKKK</sequence>
<evidence type="ECO:0000313" key="5">
    <source>
        <dbReference type="Proteomes" id="UP000693970"/>
    </source>
</evidence>
<evidence type="ECO:0000313" key="4">
    <source>
        <dbReference type="EMBL" id="KAG7345168.1"/>
    </source>
</evidence>
<reference evidence="4" key="2">
    <citation type="submission" date="2021-04" db="EMBL/GenBank/DDBJ databases">
        <authorList>
            <person name="Podell S."/>
        </authorList>
    </citation>
    <scope>NUCLEOTIDE SEQUENCE</scope>
    <source>
        <strain evidence="4">Hildebrandi</strain>
    </source>
</reference>
<accession>A0A9K3KLV2</accession>
<proteinExistence type="predicted"/>
<dbReference type="AlphaFoldDB" id="A0A9K3KLV2"/>
<comment type="function">
    <text evidence="1">Neddylation of cullins play an essential role in the regulation of SCF-type complexes activity.</text>
</comment>
<evidence type="ECO:0000256" key="2">
    <source>
        <dbReference type="SAM" id="MobiDB-lite"/>
    </source>
</evidence>
<keyword evidence="5" id="KW-1185">Reference proteome</keyword>
<dbReference type="Pfam" id="PF03556">
    <property type="entry name" value="Cullin_binding"/>
    <property type="match status" value="1"/>
</dbReference>
<feature type="compositionally biased region" description="Low complexity" evidence="2">
    <location>
        <begin position="1"/>
        <end position="13"/>
    </location>
</feature>
<feature type="domain" description="DCUN1" evidence="3">
    <location>
        <begin position="27"/>
        <end position="220"/>
    </location>
</feature>
<reference evidence="4" key="1">
    <citation type="journal article" date="2021" name="Sci. Rep.">
        <title>Diploid genomic architecture of Nitzschia inconspicua, an elite biomass production diatom.</title>
        <authorList>
            <person name="Oliver A."/>
            <person name="Podell S."/>
            <person name="Pinowska A."/>
            <person name="Traller J.C."/>
            <person name="Smith S.R."/>
            <person name="McClure R."/>
            <person name="Beliaev A."/>
            <person name="Bohutskyi P."/>
            <person name="Hill E.A."/>
            <person name="Rabines A."/>
            <person name="Zheng H."/>
            <person name="Allen L.Z."/>
            <person name="Kuo A."/>
            <person name="Grigoriev I.V."/>
            <person name="Allen A.E."/>
            <person name="Hazlebeck D."/>
            <person name="Allen E.E."/>
        </authorList>
    </citation>
    <scope>NUCLEOTIDE SEQUENCE</scope>
    <source>
        <strain evidence="4">Hildebrandi</strain>
    </source>
</reference>
<comment type="caution">
    <text evidence="4">The sequence shown here is derived from an EMBL/GenBank/DDBJ whole genome shotgun (WGS) entry which is preliminary data.</text>
</comment>
<dbReference type="InterPro" id="IPR014764">
    <property type="entry name" value="DCN-prot"/>
</dbReference>
<evidence type="ECO:0000256" key="1">
    <source>
        <dbReference type="RuleBase" id="RU410713"/>
    </source>
</evidence>
<gene>
    <name evidence="4" type="ORF">IV203_032699</name>
</gene>
<dbReference type="PROSITE" id="PS51229">
    <property type="entry name" value="DCUN1"/>
    <property type="match status" value="1"/>
</dbReference>
<organism evidence="4 5">
    <name type="scientific">Nitzschia inconspicua</name>
    <dbReference type="NCBI Taxonomy" id="303405"/>
    <lineage>
        <taxon>Eukaryota</taxon>
        <taxon>Sar</taxon>
        <taxon>Stramenopiles</taxon>
        <taxon>Ochrophyta</taxon>
        <taxon>Bacillariophyta</taxon>
        <taxon>Bacillariophyceae</taxon>
        <taxon>Bacillariophycidae</taxon>
        <taxon>Bacillariales</taxon>
        <taxon>Bacillariaceae</taxon>
        <taxon>Nitzschia</taxon>
    </lineage>
</organism>
<dbReference type="Proteomes" id="UP000693970">
    <property type="component" value="Unassembled WGS sequence"/>
</dbReference>
<evidence type="ECO:0000259" key="3">
    <source>
        <dbReference type="PROSITE" id="PS51229"/>
    </source>
</evidence>
<dbReference type="OrthoDB" id="27198at2759"/>
<dbReference type="GO" id="GO:0045116">
    <property type="term" value="P:protein neddylation"/>
    <property type="evidence" value="ECO:0007669"/>
    <property type="project" value="TreeGrafter"/>
</dbReference>
<dbReference type="GO" id="GO:0031624">
    <property type="term" value="F:ubiquitin conjugating enzyme binding"/>
    <property type="evidence" value="ECO:0007669"/>
    <property type="project" value="TreeGrafter"/>
</dbReference>
<dbReference type="GO" id="GO:0032182">
    <property type="term" value="F:ubiquitin-like protein binding"/>
    <property type="evidence" value="ECO:0007669"/>
    <property type="project" value="TreeGrafter"/>
</dbReference>
<dbReference type="GO" id="GO:0097602">
    <property type="term" value="F:cullin family protein binding"/>
    <property type="evidence" value="ECO:0007669"/>
    <property type="project" value="TreeGrafter"/>
</dbReference>
<protein>
    <recommendedName>
        <fullName evidence="1">Defective in cullin neddylation protein</fullName>
    </recommendedName>
</protein>
<dbReference type="PANTHER" id="PTHR12281">
    <property type="entry name" value="RP42 RELATED"/>
    <property type="match status" value="1"/>
</dbReference>